<dbReference type="GO" id="GO:0004519">
    <property type="term" value="F:endonuclease activity"/>
    <property type="evidence" value="ECO:0007669"/>
    <property type="project" value="UniProtKB-KW"/>
</dbReference>
<dbReference type="PANTHER" id="PTHR33877">
    <property type="entry name" value="SLL1193 PROTEIN"/>
    <property type="match status" value="1"/>
</dbReference>
<gene>
    <name evidence="2" type="ORF">H8K33_12935</name>
</gene>
<dbReference type="Proteomes" id="UP000643610">
    <property type="component" value="Unassembled WGS sequence"/>
</dbReference>
<reference evidence="2 3" key="1">
    <citation type="submission" date="2020-08" db="EMBL/GenBank/DDBJ databases">
        <title>Novel species isolated from subtropical streams in China.</title>
        <authorList>
            <person name="Lu H."/>
        </authorList>
    </citation>
    <scope>NUCLEOTIDE SEQUENCE [LARGE SCALE GENOMIC DNA]</scope>
    <source>
        <strain evidence="2 3">KCTC 52442</strain>
    </source>
</reference>
<proteinExistence type="predicted"/>
<sequence length="185" mass="20870">MQVLACDISGTPFDWISSNDAATYYASQKVAWDVGDIARVYRGGTNLDGDTSLIAIRPVIAIASNARKTKVLRHVIPLGDGNRLLFARDRNTCAYCGDIFPHSELSRDHILPKSKNGQDTWTNCVTACRRCNQAKADKFVYDFKPLLYVPYEPCRYEHYLLSGRNVIADQHDYLAAKLPKHSRIF</sequence>
<dbReference type="EMBL" id="JACOFU010000005">
    <property type="protein sequence ID" value="MBC3832404.1"/>
    <property type="molecule type" value="Genomic_DNA"/>
</dbReference>
<protein>
    <submittedName>
        <fullName evidence="2">HNH endonuclease</fullName>
    </submittedName>
</protein>
<dbReference type="InterPro" id="IPR003615">
    <property type="entry name" value="HNH_nuc"/>
</dbReference>
<keyword evidence="2" id="KW-0540">Nuclease</keyword>
<dbReference type="InterPro" id="IPR052892">
    <property type="entry name" value="NA-targeting_endonuclease"/>
</dbReference>
<dbReference type="Pfam" id="PF14279">
    <property type="entry name" value="HNH_5"/>
    <property type="match status" value="1"/>
</dbReference>
<keyword evidence="2" id="KW-0378">Hydrolase</keyword>
<dbReference type="PANTHER" id="PTHR33877:SF2">
    <property type="entry name" value="OS07G0170200 PROTEIN"/>
    <property type="match status" value="1"/>
</dbReference>
<dbReference type="RefSeq" id="WP_186891451.1">
    <property type="nucleotide sequence ID" value="NZ_JACOFU010000005.1"/>
</dbReference>
<evidence type="ECO:0000259" key="1">
    <source>
        <dbReference type="SMART" id="SM00507"/>
    </source>
</evidence>
<comment type="caution">
    <text evidence="2">The sequence shown here is derived from an EMBL/GenBank/DDBJ whole genome shotgun (WGS) entry which is preliminary data.</text>
</comment>
<name>A0ABR6XTS8_9BURK</name>
<keyword evidence="2" id="KW-0255">Endonuclease</keyword>
<keyword evidence="3" id="KW-1185">Reference proteome</keyword>
<dbReference type="SMART" id="SM00507">
    <property type="entry name" value="HNHc"/>
    <property type="match status" value="1"/>
</dbReference>
<evidence type="ECO:0000313" key="3">
    <source>
        <dbReference type="Proteomes" id="UP000643610"/>
    </source>
</evidence>
<dbReference type="CDD" id="cd00085">
    <property type="entry name" value="HNHc"/>
    <property type="match status" value="1"/>
</dbReference>
<evidence type="ECO:0000313" key="2">
    <source>
        <dbReference type="EMBL" id="MBC3832404.1"/>
    </source>
</evidence>
<organism evidence="2 3">
    <name type="scientific">Undibacterium amnicola</name>
    <dbReference type="NCBI Taxonomy" id="1834038"/>
    <lineage>
        <taxon>Bacteria</taxon>
        <taxon>Pseudomonadati</taxon>
        <taxon>Pseudomonadota</taxon>
        <taxon>Betaproteobacteria</taxon>
        <taxon>Burkholderiales</taxon>
        <taxon>Oxalobacteraceae</taxon>
        <taxon>Undibacterium</taxon>
    </lineage>
</organism>
<accession>A0ABR6XTS8</accession>
<feature type="domain" description="HNH nuclease" evidence="1">
    <location>
        <begin position="80"/>
        <end position="133"/>
    </location>
</feature>
<dbReference type="InterPro" id="IPR029471">
    <property type="entry name" value="HNH_5"/>
</dbReference>
<dbReference type="Gene3D" id="1.10.30.50">
    <property type="match status" value="1"/>
</dbReference>